<dbReference type="Pfam" id="PF01584">
    <property type="entry name" value="CheW"/>
    <property type="match status" value="1"/>
</dbReference>
<accession>A0A2N3PX70</accession>
<dbReference type="InterPro" id="IPR036061">
    <property type="entry name" value="CheW-like_dom_sf"/>
</dbReference>
<proteinExistence type="predicted"/>
<dbReference type="PROSITE" id="PS50851">
    <property type="entry name" value="CHEW"/>
    <property type="match status" value="1"/>
</dbReference>
<evidence type="ECO:0000313" key="2">
    <source>
        <dbReference type="EMBL" id="PKU25004.1"/>
    </source>
</evidence>
<reference evidence="3" key="1">
    <citation type="submission" date="2017-12" db="EMBL/GenBank/DDBJ databases">
        <title>Draft genome sequence of Telmatospirillum siberiense 26-4b1T, an acidotolerant peatland alphaproteobacterium potentially involved in sulfur cycling.</title>
        <authorList>
            <person name="Hausmann B."/>
            <person name="Pjevac P."/>
            <person name="Schreck K."/>
            <person name="Herbold C.W."/>
            <person name="Daims H."/>
            <person name="Wagner M."/>
            <person name="Pester M."/>
            <person name="Loy A."/>
        </authorList>
    </citation>
    <scope>NUCLEOTIDE SEQUENCE [LARGE SCALE GENOMIC DNA]</scope>
    <source>
        <strain evidence="3">26-4b1</strain>
    </source>
</reference>
<dbReference type="PANTHER" id="PTHR22617:SF23">
    <property type="entry name" value="CHEMOTAXIS PROTEIN CHEW"/>
    <property type="match status" value="1"/>
</dbReference>
<keyword evidence="3" id="KW-1185">Reference proteome</keyword>
<dbReference type="GO" id="GO:0006935">
    <property type="term" value="P:chemotaxis"/>
    <property type="evidence" value="ECO:0007669"/>
    <property type="project" value="InterPro"/>
</dbReference>
<dbReference type="SMART" id="SM00260">
    <property type="entry name" value="CheW"/>
    <property type="match status" value="1"/>
</dbReference>
<dbReference type="OrthoDB" id="3291462at2"/>
<dbReference type="RefSeq" id="WP_101250264.1">
    <property type="nucleotide sequence ID" value="NZ_PIUM01000007.1"/>
</dbReference>
<sequence length="164" mass="18099">MTETAVTREPSQYVTIGIDREIFAVAVEDVREILNMQPITRLPQAPSFMVGMIDVRGLSVPTIDLRGKLGLPMIPVTETTRIVVLDVSIDGRPRTMGIIADRVIEVTALTEQTLEPPPDVGVRWKSDYIRAIGRSNGSFVIIFDLSRLFSSTDVALLEQSCEPS</sequence>
<dbReference type="Gene3D" id="2.30.30.40">
    <property type="entry name" value="SH3 Domains"/>
    <property type="match status" value="1"/>
</dbReference>
<dbReference type="EMBL" id="PIUM01000007">
    <property type="protein sequence ID" value="PKU25004.1"/>
    <property type="molecule type" value="Genomic_DNA"/>
</dbReference>
<dbReference type="Proteomes" id="UP000233293">
    <property type="component" value="Unassembled WGS sequence"/>
</dbReference>
<organism evidence="2 3">
    <name type="scientific">Telmatospirillum siberiense</name>
    <dbReference type="NCBI Taxonomy" id="382514"/>
    <lineage>
        <taxon>Bacteria</taxon>
        <taxon>Pseudomonadati</taxon>
        <taxon>Pseudomonadota</taxon>
        <taxon>Alphaproteobacteria</taxon>
        <taxon>Rhodospirillales</taxon>
        <taxon>Rhodospirillaceae</taxon>
        <taxon>Telmatospirillum</taxon>
    </lineage>
</organism>
<feature type="domain" description="CheW-like" evidence="1">
    <location>
        <begin position="10"/>
        <end position="154"/>
    </location>
</feature>
<dbReference type="InterPro" id="IPR039315">
    <property type="entry name" value="CheW"/>
</dbReference>
<dbReference type="Gene3D" id="2.40.50.180">
    <property type="entry name" value="CheA-289, Domain 4"/>
    <property type="match status" value="1"/>
</dbReference>
<gene>
    <name evidence="2" type="ORF">CWS72_09080</name>
</gene>
<dbReference type="GO" id="GO:0005829">
    <property type="term" value="C:cytosol"/>
    <property type="evidence" value="ECO:0007669"/>
    <property type="project" value="TreeGrafter"/>
</dbReference>
<dbReference type="SUPFAM" id="SSF50341">
    <property type="entry name" value="CheW-like"/>
    <property type="match status" value="1"/>
</dbReference>
<name>A0A2N3PX70_9PROT</name>
<protein>
    <submittedName>
        <fullName evidence="2">Chemotaxis protein CheW</fullName>
    </submittedName>
</protein>
<evidence type="ECO:0000313" key="3">
    <source>
        <dbReference type="Proteomes" id="UP000233293"/>
    </source>
</evidence>
<comment type="caution">
    <text evidence="2">The sequence shown here is derived from an EMBL/GenBank/DDBJ whole genome shotgun (WGS) entry which is preliminary data.</text>
</comment>
<dbReference type="AlphaFoldDB" id="A0A2N3PX70"/>
<dbReference type="GO" id="GO:0007165">
    <property type="term" value="P:signal transduction"/>
    <property type="evidence" value="ECO:0007669"/>
    <property type="project" value="InterPro"/>
</dbReference>
<evidence type="ECO:0000259" key="1">
    <source>
        <dbReference type="PROSITE" id="PS50851"/>
    </source>
</evidence>
<dbReference type="PANTHER" id="PTHR22617">
    <property type="entry name" value="CHEMOTAXIS SENSOR HISTIDINE KINASE-RELATED"/>
    <property type="match status" value="1"/>
</dbReference>
<dbReference type="InterPro" id="IPR002545">
    <property type="entry name" value="CheW-lke_dom"/>
</dbReference>